<keyword evidence="6" id="KW-1185">Reference proteome</keyword>
<evidence type="ECO:0000313" key="6">
    <source>
        <dbReference type="Proteomes" id="UP001273531"/>
    </source>
</evidence>
<dbReference type="PANTHER" id="PTHR10272:SF0">
    <property type="entry name" value="PLATELET-ACTIVATING FACTOR ACETYLHYDROLASE"/>
    <property type="match status" value="1"/>
</dbReference>
<feature type="signal peptide" evidence="4">
    <location>
        <begin position="1"/>
        <end position="22"/>
    </location>
</feature>
<comment type="caution">
    <text evidence="5">The sequence shown here is derived from an EMBL/GenBank/DDBJ whole genome shotgun (WGS) entry which is preliminary data.</text>
</comment>
<dbReference type="PANTHER" id="PTHR10272">
    <property type="entry name" value="PLATELET-ACTIVATING FACTOR ACETYLHYDROLASE"/>
    <property type="match status" value="1"/>
</dbReference>
<evidence type="ECO:0000313" key="5">
    <source>
        <dbReference type="EMBL" id="MDV3456093.1"/>
    </source>
</evidence>
<protein>
    <recommendedName>
        <fullName evidence="7">Chlorophyllase</fullName>
    </recommendedName>
</protein>
<dbReference type="RefSeq" id="WP_317225291.1">
    <property type="nucleotide sequence ID" value="NZ_JAWJEJ010000001.1"/>
</dbReference>
<dbReference type="InterPro" id="IPR029058">
    <property type="entry name" value="AB_hydrolase_fold"/>
</dbReference>
<keyword evidence="2" id="KW-0442">Lipid degradation</keyword>
<evidence type="ECO:0000256" key="3">
    <source>
        <dbReference type="ARBA" id="ARBA00023098"/>
    </source>
</evidence>
<dbReference type="InterPro" id="IPR017395">
    <property type="entry name" value="Chlorophyllase-like"/>
</dbReference>
<proteinExistence type="predicted"/>
<evidence type="ECO:0000256" key="2">
    <source>
        <dbReference type="ARBA" id="ARBA00022963"/>
    </source>
</evidence>
<evidence type="ECO:0008006" key="7">
    <source>
        <dbReference type="Google" id="ProtNLM"/>
    </source>
</evidence>
<reference evidence="5 6" key="1">
    <citation type="submission" date="2023-10" db="EMBL/GenBank/DDBJ databases">
        <title>Sphingomonas sp. HF-S4 16S ribosomal RNA gene Genome sequencing and assembly.</title>
        <authorList>
            <person name="Lee H."/>
        </authorList>
    </citation>
    <scope>NUCLEOTIDE SEQUENCE [LARGE SCALE GENOMIC DNA]</scope>
    <source>
        <strain evidence="5 6">HF-S4</strain>
    </source>
</reference>
<dbReference type="PROSITE" id="PS51257">
    <property type="entry name" value="PROKAR_LIPOPROTEIN"/>
    <property type="match status" value="1"/>
</dbReference>
<dbReference type="SUPFAM" id="SSF53474">
    <property type="entry name" value="alpha/beta-Hydrolases"/>
    <property type="match status" value="1"/>
</dbReference>
<dbReference type="Gene3D" id="3.40.50.1820">
    <property type="entry name" value="alpha/beta hydrolase"/>
    <property type="match status" value="1"/>
</dbReference>
<feature type="chain" id="PRO_5046040036" description="Chlorophyllase" evidence="4">
    <location>
        <begin position="23"/>
        <end position="318"/>
    </location>
</feature>
<accession>A0ABU3Y3W8</accession>
<name>A0ABU3Y3W8_9SPHN</name>
<evidence type="ECO:0000256" key="4">
    <source>
        <dbReference type="SAM" id="SignalP"/>
    </source>
</evidence>
<keyword evidence="1" id="KW-0378">Hydrolase</keyword>
<keyword evidence="4" id="KW-0732">Signal</keyword>
<gene>
    <name evidence="5" type="ORF">RZN05_03795</name>
</gene>
<keyword evidence="3" id="KW-0443">Lipid metabolism</keyword>
<organism evidence="5 6">
    <name type="scientific">Sphingomonas agrestis</name>
    <dbReference type="NCBI Taxonomy" id="3080540"/>
    <lineage>
        <taxon>Bacteria</taxon>
        <taxon>Pseudomonadati</taxon>
        <taxon>Pseudomonadota</taxon>
        <taxon>Alphaproteobacteria</taxon>
        <taxon>Sphingomonadales</taxon>
        <taxon>Sphingomonadaceae</taxon>
        <taxon>Sphingomonas</taxon>
    </lineage>
</organism>
<dbReference type="Proteomes" id="UP001273531">
    <property type="component" value="Unassembled WGS sequence"/>
</dbReference>
<dbReference type="Pfam" id="PF07224">
    <property type="entry name" value="Chlorophyllase"/>
    <property type="match status" value="1"/>
</dbReference>
<dbReference type="EMBL" id="JAWJEJ010000001">
    <property type="protein sequence ID" value="MDV3456093.1"/>
    <property type="molecule type" value="Genomic_DNA"/>
</dbReference>
<evidence type="ECO:0000256" key="1">
    <source>
        <dbReference type="ARBA" id="ARBA00022801"/>
    </source>
</evidence>
<sequence>MAKRVISAGVMSLALACSSAAARGDALPQTIAVDPVVLHDGSARGMTVRVSYPAAGRALPLLILSHGNRLSRGDYQPLVTALVRDGYVVVQPDHGDASVDGFAPATPQPDDVWRTRVEQIRWLADHPAAIPSLVPALRGRIDAKRIAVVGHSFGGQTAALAMGATIAEPGSDTRKTYAIPGIRAAVLLAPPGHDAGLTAEWKKRAPYLKLDWTTMRGPVLTVIGMEDRTPLTDQGPEWHADPYRLGPRAGAHCLMRLAGVGHYLGGIDGPLRPPAGDATPERQARVIGATIAFLDAALDRRTGAAGEWPRLRADTECR</sequence>